<evidence type="ECO:0000313" key="4">
    <source>
        <dbReference type="Proteomes" id="UP001081283"/>
    </source>
</evidence>
<evidence type="ECO:0000256" key="1">
    <source>
        <dbReference type="SAM" id="Coils"/>
    </source>
</evidence>
<evidence type="ECO:0000313" key="3">
    <source>
        <dbReference type="EMBL" id="MCY0096021.1"/>
    </source>
</evidence>
<name>A0ABT3YJF4_9HYPH</name>
<gene>
    <name evidence="3" type="ORF">OEG82_18655</name>
</gene>
<dbReference type="EMBL" id="JAOVZQ010000001">
    <property type="protein sequence ID" value="MCY0096021.1"/>
    <property type="molecule type" value="Genomic_DNA"/>
</dbReference>
<keyword evidence="1" id="KW-0175">Coiled coil</keyword>
<comment type="caution">
    <text evidence="3">The sequence shown here is derived from an EMBL/GenBank/DDBJ whole genome shotgun (WGS) entry which is preliminary data.</text>
</comment>
<accession>A0ABT3YJF4</accession>
<reference evidence="3" key="1">
    <citation type="submission" date="2022-10" db="EMBL/GenBank/DDBJ databases">
        <title>Hoeflea sp. J2-29, isolated from marine algae.</title>
        <authorList>
            <person name="Kristyanto S."/>
            <person name="Kim J.M."/>
            <person name="Jeon C.O."/>
        </authorList>
    </citation>
    <scope>NUCLEOTIDE SEQUENCE</scope>
    <source>
        <strain evidence="3">J2-29</strain>
    </source>
</reference>
<evidence type="ECO:0008006" key="5">
    <source>
        <dbReference type="Google" id="ProtNLM"/>
    </source>
</evidence>
<feature type="coiled-coil region" evidence="1">
    <location>
        <begin position="24"/>
        <end position="54"/>
    </location>
</feature>
<feature type="region of interest" description="Disordered" evidence="2">
    <location>
        <begin position="78"/>
        <end position="118"/>
    </location>
</feature>
<proteinExistence type="predicted"/>
<dbReference type="RefSeq" id="WP_267613873.1">
    <property type="nucleotide sequence ID" value="NZ_JAOVZQ010000001.1"/>
</dbReference>
<evidence type="ECO:0000256" key="2">
    <source>
        <dbReference type="SAM" id="MobiDB-lite"/>
    </source>
</evidence>
<organism evidence="3 4">
    <name type="scientific">Hoeflea ulvae</name>
    <dbReference type="NCBI Taxonomy" id="2983764"/>
    <lineage>
        <taxon>Bacteria</taxon>
        <taxon>Pseudomonadati</taxon>
        <taxon>Pseudomonadota</taxon>
        <taxon>Alphaproteobacteria</taxon>
        <taxon>Hyphomicrobiales</taxon>
        <taxon>Rhizobiaceae</taxon>
        <taxon>Hoeflea</taxon>
    </lineage>
</organism>
<dbReference type="Proteomes" id="UP001081283">
    <property type="component" value="Unassembled WGS sequence"/>
</dbReference>
<keyword evidence="4" id="KW-1185">Reference proteome</keyword>
<protein>
    <recommendedName>
        <fullName evidence="5">Cell division protein FtsL</fullName>
    </recommendedName>
</protein>
<sequence>MLRTLDLVLVGAMIAAATVTYQIKHAAEEKLEDVRELQAEIRLQEETIDLLEADWSLLNQPSRLQRLSTAFETELGLRPIEPEQMAQPDELPGRASDFEPQLAESGTDAELTTGSVKP</sequence>